<comment type="caution">
    <text evidence="11">The sequence shown here is derived from an EMBL/GenBank/DDBJ whole genome shotgun (WGS) entry which is preliminary data.</text>
</comment>
<dbReference type="InterPro" id="IPR018517">
    <property type="entry name" value="tRNA_hU_synthase_CS"/>
</dbReference>
<feature type="site" description="Interacts with tRNA" evidence="9">
    <location>
        <position position="184"/>
    </location>
</feature>
<sequence length="415" mass="43722">MTPPGSAAPLLLLAPMEGLLDFMLRDVLTRVGGIDRCVSEFIRVTGTLLPNKVFLRIVPELANGGRTPAGVPVRAQLLGSDPACLADNAARLAALGPAGIDLNFGCPAKVVNRHGGGATLLDEPERVGRILAAVRAAVPPAMPVSAKMRLGVRDDTRAVENALALAEAGAAELVVHARTKLDGYRPPAYWDRIAALREAVRVPVIANGEIWSVADARRCRAESGCSGLMLGRGMVADPGLALDILQAAGDGAPARPALDWAGLQPLLAAYWALVSRHIEPRHRAGRVKQWLHHLRRRHPQAEAAYLALRTENDPARLAAALGLPPAEPARPRSSGVEEERRIHHRPVQADGEVQVRAGDAAGGADVGDAVAGRDPVTRAHVRGAQVAAHRQQAAAVVQPDGAAVEEVVADVEHHA</sequence>
<keyword evidence="6 9" id="KW-0521">NADP</keyword>
<feature type="site" description="Interacts with tRNA" evidence="9">
    <location>
        <position position="103"/>
    </location>
</feature>
<keyword evidence="3 9" id="KW-0285">Flavoprotein</keyword>
<keyword evidence="4 9" id="KW-0288">FMN</keyword>
<evidence type="ECO:0000256" key="1">
    <source>
        <dbReference type="ARBA" id="ARBA00001917"/>
    </source>
</evidence>
<evidence type="ECO:0000313" key="12">
    <source>
        <dbReference type="Proteomes" id="UP000037660"/>
    </source>
</evidence>
<feature type="binding site" evidence="9">
    <location>
        <begin position="231"/>
        <end position="232"/>
    </location>
    <ligand>
        <name>FMN</name>
        <dbReference type="ChEBI" id="CHEBI:58210"/>
    </ligand>
</feature>
<name>A0A0K8NT45_PISS1</name>
<evidence type="ECO:0000256" key="7">
    <source>
        <dbReference type="ARBA" id="ARBA00022884"/>
    </source>
</evidence>
<dbReference type="Pfam" id="PF01207">
    <property type="entry name" value="Dus"/>
    <property type="match status" value="1"/>
</dbReference>
<comment type="catalytic activity">
    <reaction evidence="9">
        <text>5,6-dihydrouridine(16) in tRNA + NAD(+) = uridine(16) in tRNA + NADH + H(+)</text>
        <dbReference type="Rhea" id="RHEA:53380"/>
        <dbReference type="Rhea" id="RHEA-COMP:13543"/>
        <dbReference type="Rhea" id="RHEA-COMP:13544"/>
        <dbReference type="ChEBI" id="CHEBI:15378"/>
        <dbReference type="ChEBI" id="CHEBI:57540"/>
        <dbReference type="ChEBI" id="CHEBI:57945"/>
        <dbReference type="ChEBI" id="CHEBI:65315"/>
        <dbReference type="ChEBI" id="CHEBI:74443"/>
    </reaction>
</comment>
<keyword evidence="12" id="KW-1185">Reference proteome</keyword>
<comment type="caution">
    <text evidence="9">Lacks conserved residue(s) required for the propagation of feature annotation.</text>
</comment>
<dbReference type="Gene3D" id="3.20.20.70">
    <property type="entry name" value="Aldolase class I"/>
    <property type="match status" value="1"/>
</dbReference>
<dbReference type="EMBL" id="BBYR01000001">
    <property type="protein sequence ID" value="GAP33567.1"/>
    <property type="molecule type" value="Genomic_DNA"/>
</dbReference>
<feature type="site" description="Interacts with tRNA; defines subfamily-specific binding signature" evidence="9">
    <location>
        <position position="286"/>
    </location>
</feature>
<proteinExistence type="inferred from homology"/>
<evidence type="ECO:0000256" key="6">
    <source>
        <dbReference type="ARBA" id="ARBA00022857"/>
    </source>
</evidence>
<dbReference type="PANTHER" id="PTHR11082">
    <property type="entry name" value="TRNA-DIHYDROURIDINE SYNTHASE"/>
    <property type="match status" value="1"/>
</dbReference>
<dbReference type="GO" id="GO:0102262">
    <property type="term" value="F:tRNA-dihydrouridine16 synthase activity"/>
    <property type="evidence" value="ECO:0007669"/>
    <property type="project" value="RHEA"/>
</dbReference>
<keyword evidence="8 9" id="KW-0560">Oxidoreductase</keyword>
<dbReference type="GO" id="GO:0010181">
    <property type="term" value="F:FMN binding"/>
    <property type="evidence" value="ECO:0007669"/>
    <property type="project" value="UniProtKB-UniRule"/>
</dbReference>
<dbReference type="AlphaFoldDB" id="A0A0K8NT45"/>
<dbReference type="InterPro" id="IPR042270">
    <property type="entry name" value="DusC_C"/>
</dbReference>
<evidence type="ECO:0000256" key="8">
    <source>
        <dbReference type="ARBA" id="ARBA00023002"/>
    </source>
</evidence>
<organism evidence="11 12">
    <name type="scientific">Piscinibacter sakaiensis</name>
    <name type="common">Ideonella sakaiensis</name>
    <dbReference type="NCBI Taxonomy" id="1547922"/>
    <lineage>
        <taxon>Bacteria</taxon>
        <taxon>Pseudomonadati</taxon>
        <taxon>Pseudomonadota</taxon>
        <taxon>Betaproteobacteria</taxon>
        <taxon>Burkholderiales</taxon>
        <taxon>Sphaerotilaceae</taxon>
        <taxon>Piscinibacter</taxon>
    </lineage>
</organism>
<gene>
    <name evidence="9" type="primary">dusC</name>
    <name evidence="11" type="ORF">ISF6_0013</name>
</gene>
<comment type="cofactor">
    <cofactor evidence="1 9">
        <name>FMN</name>
        <dbReference type="ChEBI" id="CHEBI:58210"/>
    </cofactor>
</comment>
<evidence type="ECO:0000256" key="5">
    <source>
        <dbReference type="ARBA" id="ARBA00022694"/>
    </source>
</evidence>
<keyword evidence="7 9" id="KW-0694">RNA-binding</keyword>
<feature type="domain" description="DUS-like FMN-binding" evidence="10">
    <location>
        <begin position="12"/>
        <end position="253"/>
    </location>
</feature>
<evidence type="ECO:0000256" key="2">
    <source>
        <dbReference type="ARBA" id="ARBA00022555"/>
    </source>
</evidence>
<protein>
    <recommendedName>
        <fullName evidence="9">tRNA-dihydrouridine(16) synthase</fullName>
        <ecNumber evidence="9">1.3.1.-</ecNumber>
    </recommendedName>
    <alternativeName>
        <fullName evidence="9">U16-specific dihydrouridine synthase</fullName>
        <shortName evidence="9">U16-specific Dus</shortName>
    </alternativeName>
    <alternativeName>
        <fullName evidence="9">tRNA-dihydrouridine synthase C</fullName>
    </alternativeName>
</protein>
<dbReference type="InterPro" id="IPR013785">
    <property type="entry name" value="Aldolase_TIM"/>
</dbReference>
<feature type="site" description="Interacts with tRNA; defines subfamily-specific binding signature" evidence="9">
    <location>
        <position position="309"/>
    </location>
</feature>
<dbReference type="InterPro" id="IPR032886">
    <property type="entry name" value="DusC"/>
</dbReference>
<evidence type="ECO:0000256" key="9">
    <source>
        <dbReference type="HAMAP-Rule" id="MF_02043"/>
    </source>
</evidence>
<reference evidence="11 12" key="2">
    <citation type="journal article" date="2016" name="Science">
        <title>A bacterium that degrades and assimilates poly(ethylene terephthalate).</title>
        <authorList>
            <person name="Yoshida S."/>
            <person name="Hiraga K."/>
            <person name="Takehana T."/>
            <person name="Taniguchi I."/>
            <person name="Yamaji H."/>
            <person name="Maeda Y."/>
            <person name="Toyohara K."/>
            <person name="Miyamoto K."/>
            <person name="Kimura Y."/>
            <person name="Oda K."/>
        </authorList>
    </citation>
    <scope>NUCLEOTIDE SEQUENCE [LARGE SCALE GENOMIC DNA]</scope>
    <source>
        <strain evidence="12">NBRC 110686 / TISTR 2288 / 201-F6</strain>
    </source>
</reference>
<dbReference type="CDD" id="cd02801">
    <property type="entry name" value="DUS_like_FMN"/>
    <property type="match status" value="1"/>
</dbReference>
<comment type="function">
    <text evidence="9">Catalyzes the synthesis of 5,6-dihydrouridine (D), a modified base found in the D-loop of most tRNAs, via the reduction of the C5-C6 double bond in target uridines. Specifically modifies U16 in tRNAs.</text>
</comment>
<dbReference type="Gene3D" id="1.20.225.30">
    <property type="entry name" value="Dihydrouridine synthase, C-terminal recognition domain"/>
    <property type="match status" value="1"/>
</dbReference>
<reference evidence="12" key="1">
    <citation type="submission" date="2015-07" db="EMBL/GenBank/DDBJ databases">
        <title>Discovery of a poly(ethylene terephthalate assimilation.</title>
        <authorList>
            <person name="Yoshida S."/>
            <person name="Hiraga K."/>
            <person name="Takehana T."/>
            <person name="Taniguchi I."/>
            <person name="Yamaji H."/>
            <person name="Maeda Y."/>
            <person name="Toyohara K."/>
            <person name="Miyamoto K."/>
            <person name="Kimura Y."/>
            <person name="Oda K."/>
        </authorList>
    </citation>
    <scope>NUCLEOTIDE SEQUENCE [LARGE SCALE GENOMIC DNA]</scope>
    <source>
        <strain evidence="12">NBRC 110686 / TISTR 2288 / 201-F6</strain>
    </source>
</reference>
<dbReference type="STRING" id="1547922.ISF6_0013"/>
<dbReference type="GO" id="GO:0000049">
    <property type="term" value="F:tRNA binding"/>
    <property type="evidence" value="ECO:0007669"/>
    <property type="project" value="UniProtKB-UniRule"/>
</dbReference>
<comment type="similarity">
    <text evidence="9">Belongs to the Dus family. DusC subfamily.</text>
</comment>
<feature type="binding site" evidence="9">
    <location>
        <position position="76"/>
    </location>
    <ligand>
        <name>FMN</name>
        <dbReference type="ChEBI" id="CHEBI:58210"/>
    </ligand>
</feature>
<feature type="site" description="Interacts with tRNA; defines subfamily-specific binding signature" evidence="9">
    <location>
        <position position="43"/>
    </location>
</feature>
<dbReference type="Proteomes" id="UP000037660">
    <property type="component" value="Unassembled WGS sequence"/>
</dbReference>
<dbReference type="EC" id="1.3.1.-" evidence="9"/>
<evidence type="ECO:0000256" key="3">
    <source>
        <dbReference type="ARBA" id="ARBA00022630"/>
    </source>
</evidence>
<feature type="binding site" evidence="9">
    <location>
        <position position="147"/>
    </location>
    <ligand>
        <name>FMN</name>
        <dbReference type="ChEBI" id="CHEBI:58210"/>
    </ligand>
</feature>
<dbReference type="PANTHER" id="PTHR11082:SF26">
    <property type="entry name" value="TRNA-DIHYDROURIDINE(16) SYNTHASE"/>
    <property type="match status" value="1"/>
</dbReference>
<dbReference type="HAMAP" id="MF_02043">
    <property type="entry name" value="DusC_subfam"/>
    <property type="match status" value="1"/>
</dbReference>
<evidence type="ECO:0000313" key="11">
    <source>
        <dbReference type="EMBL" id="GAP33567.1"/>
    </source>
</evidence>
<feature type="site" description="Interacts with tRNA; defines subfamily-specific binding signature" evidence="9">
    <location>
        <position position="288"/>
    </location>
</feature>
<evidence type="ECO:0000256" key="4">
    <source>
        <dbReference type="ARBA" id="ARBA00022643"/>
    </source>
</evidence>
<evidence type="ECO:0000259" key="10">
    <source>
        <dbReference type="Pfam" id="PF01207"/>
    </source>
</evidence>
<feature type="active site" description="Proton donor" evidence="9">
    <location>
        <position position="106"/>
    </location>
</feature>
<dbReference type="PROSITE" id="PS01136">
    <property type="entry name" value="UPF0034"/>
    <property type="match status" value="1"/>
</dbReference>
<dbReference type="SUPFAM" id="SSF51395">
    <property type="entry name" value="FMN-linked oxidoreductases"/>
    <property type="match status" value="1"/>
</dbReference>
<comment type="catalytic activity">
    <reaction evidence="9">
        <text>5,6-dihydrouridine(16) in tRNA + NADP(+) = uridine(16) in tRNA + NADPH + H(+)</text>
        <dbReference type="Rhea" id="RHEA:53376"/>
        <dbReference type="Rhea" id="RHEA-COMP:13543"/>
        <dbReference type="Rhea" id="RHEA-COMP:13544"/>
        <dbReference type="ChEBI" id="CHEBI:15378"/>
        <dbReference type="ChEBI" id="CHEBI:57783"/>
        <dbReference type="ChEBI" id="CHEBI:58349"/>
        <dbReference type="ChEBI" id="CHEBI:65315"/>
        <dbReference type="ChEBI" id="CHEBI:74443"/>
    </reaction>
</comment>
<keyword evidence="2 9" id="KW-0820">tRNA-binding</keyword>
<dbReference type="InterPro" id="IPR035587">
    <property type="entry name" value="DUS-like_FMN-bd"/>
</dbReference>
<dbReference type="GO" id="GO:0050660">
    <property type="term" value="F:flavin adenine dinucleotide binding"/>
    <property type="evidence" value="ECO:0007669"/>
    <property type="project" value="InterPro"/>
</dbReference>
<feature type="binding site" evidence="9">
    <location>
        <begin position="207"/>
        <end position="209"/>
    </location>
    <ligand>
        <name>FMN</name>
        <dbReference type="ChEBI" id="CHEBI:58210"/>
    </ligand>
</feature>
<keyword evidence="5 9" id="KW-0819">tRNA processing</keyword>
<accession>A0A0K8NT45</accession>